<evidence type="ECO:0000256" key="1">
    <source>
        <dbReference type="SAM" id="SignalP"/>
    </source>
</evidence>
<dbReference type="RefSeq" id="WP_122201427.1">
    <property type="nucleotide sequence ID" value="NZ_CABJFV010000006.1"/>
</dbReference>
<dbReference type="PROSITE" id="PS51175">
    <property type="entry name" value="CBM6"/>
    <property type="match status" value="1"/>
</dbReference>
<dbReference type="GO" id="GO:0030246">
    <property type="term" value="F:carbohydrate binding"/>
    <property type="evidence" value="ECO:0007669"/>
    <property type="project" value="InterPro"/>
</dbReference>
<evidence type="ECO:0000313" key="4">
    <source>
        <dbReference type="Proteomes" id="UP000284379"/>
    </source>
</evidence>
<dbReference type="Proteomes" id="UP000284379">
    <property type="component" value="Unassembled WGS sequence"/>
</dbReference>
<organism evidence="3 4">
    <name type="scientific">Bacteroides nordii</name>
    <dbReference type="NCBI Taxonomy" id="291645"/>
    <lineage>
        <taxon>Bacteria</taxon>
        <taxon>Pseudomonadati</taxon>
        <taxon>Bacteroidota</taxon>
        <taxon>Bacteroidia</taxon>
        <taxon>Bacteroidales</taxon>
        <taxon>Bacteroidaceae</taxon>
        <taxon>Bacteroides</taxon>
    </lineage>
</organism>
<accession>A0A413VP71</accession>
<evidence type="ECO:0000313" key="3">
    <source>
        <dbReference type="EMBL" id="RHB35428.1"/>
    </source>
</evidence>
<dbReference type="SUPFAM" id="SSF49785">
    <property type="entry name" value="Galactose-binding domain-like"/>
    <property type="match status" value="1"/>
</dbReference>
<proteinExistence type="predicted"/>
<keyword evidence="1" id="KW-0732">Signal</keyword>
<sequence length="580" mass="63101">MKKNYLDFWRKGLTLGGMLMFTAFSTFAYEVKVEAEDAFDFYHSGTAVKVDTPAEETTASGGSIVANMASNNAIAFELTDVPADGTYDLSIVYFGTDTNRKCYIKVNKQKKSIVQFSEKSEDTSWNGTKGNPATIVTQVYLKAGTNRIEVGAYGGYAANLDYFTATESELSIPEPKDETFCLEWDYTDEAAVTIDGVSKEEVYKAIDNNENTSLKVNADDLEMIIKIVDTASPNIAVTGALVTPGDENTGDVTSWSVQASYDDGATWESTGIGFVAAENGSVYRATLNALAATGTNLFKLVASGEGVIDIKEFQLFGVPTGKDTDTAKSSGYPKDYTEAVPEEGALIWTSSVNGIKNEEVKNLFDDNWATKFCQTGTKTMSLEFTTAESYSEPLDIKSFTMTTGYGNFERIPTEFTLYGRQYDDNGNPLAWEQINKYSFAPLPSARYTCYRFYVDIAEGKQYWDFKLDITAINGGGDIQFVQLQFLNSEQTPERFPNSGPGVGITTPVANENNTVVSAQDGAIAISAQETTVYKVYTTTGTMVAQGTVATSGNVPVQAGLYVVVTTNDSGSQTNKVLIRK</sequence>
<evidence type="ECO:0000259" key="2">
    <source>
        <dbReference type="PROSITE" id="PS51175"/>
    </source>
</evidence>
<dbReference type="InterPro" id="IPR008979">
    <property type="entry name" value="Galactose-bd-like_sf"/>
</dbReference>
<gene>
    <name evidence="3" type="ORF">DW888_09920</name>
</gene>
<comment type="caution">
    <text evidence="3">The sequence shown here is derived from an EMBL/GenBank/DDBJ whole genome shotgun (WGS) entry which is preliminary data.</text>
</comment>
<dbReference type="InterPro" id="IPR005084">
    <property type="entry name" value="CBM6"/>
</dbReference>
<name>A0A413VP71_9BACE</name>
<dbReference type="AlphaFoldDB" id="A0A413VP71"/>
<feature type="chain" id="PRO_5019488738" description="CBM6 domain-containing protein" evidence="1">
    <location>
        <begin position="29"/>
        <end position="580"/>
    </location>
</feature>
<reference evidence="3 4" key="1">
    <citation type="submission" date="2018-08" db="EMBL/GenBank/DDBJ databases">
        <title>A genome reference for cultivated species of the human gut microbiota.</title>
        <authorList>
            <person name="Zou Y."/>
            <person name="Xue W."/>
            <person name="Luo G."/>
        </authorList>
    </citation>
    <scope>NUCLEOTIDE SEQUENCE [LARGE SCALE GENOMIC DNA]</scope>
    <source>
        <strain evidence="3 4">AM40-30BH</strain>
    </source>
</reference>
<dbReference type="EMBL" id="QSGO01000006">
    <property type="protein sequence ID" value="RHB35428.1"/>
    <property type="molecule type" value="Genomic_DNA"/>
</dbReference>
<feature type="signal peptide" evidence="1">
    <location>
        <begin position="1"/>
        <end position="28"/>
    </location>
</feature>
<feature type="domain" description="CBM6" evidence="2">
    <location>
        <begin position="31"/>
        <end position="166"/>
    </location>
</feature>
<protein>
    <recommendedName>
        <fullName evidence="2">CBM6 domain-containing protein</fullName>
    </recommendedName>
</protein>
<dbReference type="Gene3D" id="2.60.120.260">
    <property type="entry name" value="Galactose-binding domain-like"/>
    <property type="match status" value="2"/>
</dbReference>